<keyword evidence="2" id="KW-1185">Reference proteome</keyword>
<gene>
    <name evidence="1" type="ORF">WKI67_35800</name>
</gene>
<comment type="caution">
    <text evidence="1">The sequence shown here is derived from an EMBL/GenBank/DDBJ whole genome shotgun (WGS) entry which is preliminary data.</text>
</comment>
<sequence length="110" mass="12426">MGELNPLESQALWEEFHQLVNMTSQELTAWLRTSEAAETAETLPESAGAATGLQVVALLHKRRADLTDEDVQLMLRVVEEIEDQQERASDSDDERWRQGLMTLGHDPLKP</sequence>
<accession>A0ACC6Q574</accession>
<reference evidence="1" key="1">
    <citation type="submission" date="2024-03" db="EMBL/GenBank/DDBJ databases">
        <title>Novel Streptomyces species of biotechnological and ecological value are a feature of Machair soil.</title>
        <authorList>
            <person name="Prole J.R."/>
            <person name="Goodfellow M."/>
            <person name="Allenby N."/>
            <person name="Ward A.C."/>
        </authorList>
    </citation>
    <scope>NUCLEOTIDE SEQUENCE</scope>
    <source>
        <strain evidence="1">MS2.AVA.5</strain>
    </source>
</reference>
<dbReference type="Proteomes" id="UP001377168">
    <property type="component" value="Unassembled WGS sequence"/>
</dbReference>
<name>A0ACC6Q574_9ACTN</name>
<proteinExistence type="predicted"/>
<evidence type="ECO:0000313" key="2">
    <source>
        <dbReference type="Proteomes" id="UP001377168"/>
    </source>
</evidence>
<evidence type="ECO:0000313" key="1">
    <source>
        <dbReference type="EMBL" id="MEJ8638730.1"/>
    </source>
</evidence>
<protein>
    <submittedName>
        <fullName evidence="1">DUF3140 domain-containing protein</fullName>
    </submittedName>
</protein>
<dbReference type="EMBL" id="JBBKAJ010000022">
    <property type="protein sequence ID" value="MEJ8638730.1"/>
    <property type="molecule type" value="Genomic_DNA"/>
</dbReference>
<organism evidence="1 2">
    <name type="scientific">Streptomyces achmelvichensis</name>
    <dbReference type="NCBI Taxonomy" id="3134111"/>
    <lineage>
        <taxon>Bacteria</taxon>
        <taxon>Bacillati</taxon>
        <taxon>Actinomycetota</taxon>
        <taxon>Actinomycetes</taxon>
        <taxon>Kitasatosporales</taxon>
        <taxon>Streptomycetaceae</taxon>
        <taxon>Streptomyces</taxon>
    </lineage>
</organism>